<dbReference type="InterPro" id="IPR038740">
    <property type="entry name" value="BioF2-like_GNAT_dom"/>
</dbReference>
<reference evidence="2 3" key="1">
    <citation type="submission" date="2018-11" db="EMBL/GenBank/DDBJ databases">
        <title>the genome of Mesorhizobium tamadayense DSM 28320.</title>
        <authorList>
            <person name="Gao J."/>
        </authorList>
    </citation>
    <scope>NUCLEOTIDE SEQUENCE [LARGE SCALE GENOMIC DNA]</scope>
    <source>
        <strain evidence="2 3">DSM 28320</strain>
    </source>
</reference>
<dbReference type="EMBL" id="RQXT01000004">
    <property type="protein sequence ID" value="RRI05954.1"/>
    <property type="molecule type" value="Genomic_DNA"/>
</dbReference>
<evidence type="ECO:0000259" key="1">
    <source>
        <dbReference type="Pfam" id="PF13480"/>
    </source>
</evidence>
<gene>
    <name evidence="2" type="ORF">EH240_05325</name>
</gene>
<feature type="domain" description="BioF2-like acetyltransferase" evidence="1">
    <location>
        <begin position="207"/>
        <end position="342"/>
    </location>
</feature>
<dbReference type="Pfam" id="PF13480">
    <property type="entry name" value="Acetyltransf_6"/>
    <property type="match status" value="1"/>
</dbReference>
<dbReference type="AlphaFoldDB" id="A0A3P3G555"/>
<organism evidence="2 3">
    <name type="scientific">Mesorhizobium tamadayense</name>
    <dbReference type="NCBI Taxonomy" id="425306"/>
    <lineage>
        <taxon>Bacteria</taxon>
        <taxon>Pseudomonadati</taxon>
        <taxon>Pseudomonadota</taxon>
        <taxon>Alphaproteobacteria</taxon>
        <taxon>Hyphomicrobiales</taxon>
        <taxon>Phyllobacteriaceae</taxon>
        <taxon>Mesorhizobium</taxon>
    </lineage>
</organism>
<keyword evidence="3" id="KW-1185">Reference proteome</keyword>
<keyword evidence="2" id="KW-0808">Transferase</keyword>
<evidence type="ECO:0000313" key="3">
    <source>
        <dbReference type="Proteomes" id="UP000273786"/>
    </source>
</evidence>
<name>A0A3P3G555_9HYPH</name>
<dbReference type="OrthoDB" id="9809725at2"/>
<sequence>MPAGARSMSRGAVMERPIQQADRVENNPAQVEAFVELFNEIPVDGLIANLTTRVETFEVAGRIYPLTLNDAGEAPNCYICCPSSAYIDYAIDETRNFAAHPLLRRALQALISACAPLVRASGLDHQVQLNNWLYSTNPVPLLDRQTIAALRSALVARFPGRAIVIRSLNEIADSTSIAALKAEGFRMLAARQIYIFADRSAAPAMTKNLKRDRKQLGTTHFERVGDADFTEADYARAEALYNMLYLEKYSPLNPHYTARYIAEMHRRGIISLAGLRRPGGELVAVTGLFENGGTLTQPIVGYDTGLPLGEGLYRMVMAMGQDHATARGLFFNMSAGAARFKRLRGAVAAIEYNAVYAGRLPRRRRLAIRIMETVLAMVGIPLLRRFKL</sequence>
<evidence type="ECO:0000313" key="2">
    <source>
        <dbReference type="EMBL" id="RRI05954.1"/>
    </source>
</evidence>
<comment type="caution">
    <text evidence="2">The sequence shown here is derived from an EMBL/GenBank/DDBJ whole genome shotgun (WGS) entry which is preliminary data.</text>
</comment>
<proteinExistence type="predicted"/>
<dbReference type="GO" id="GO:0016740">
    <property type="term" value="F:transferase activity"/>
    <property type="evidence" value="ECO:0007669"/>
    <property type="project" value="UniProtKB-KW"/>
</dbReference>
<dbReference type="Proteomes" id="UP000273786">
    <property type="component" value="Unassembled WGS sequence"/>
</dbReference>
<accession>A0A3P3G555</accession>
<protein>
    <submittedName>
        <fullName evidence="2">GNAT family N-acetyltransferase</fullName>
    </submittedName>
</protein>